<dbReference type="Proteomes" id="UP000232722">
    <property type="component" value="Unassembled WGS sequence"/>
</dbReference>
<dbReference type="OrthoDB" id="2444548at2759"/>
<name>A0A2N0NNZ9_9GLOM</name>
<reference evidence="3 4" key="1">
    <citation type="submission" date="2016-04" db="EMBL/GenBank/DDBJ databases">
        <title>Genome analyses suggest a sexual origin of heterokaryosis in a supposedly ancient asexual fungus.</title>
        <authorList>
            <person name="Ropars J."/>
            <person name="Sedzielewska K."/>
            <person name="Noel J."/>
            <person name="Charron P."/>
            <person name="Farinelli L."/>
            <person name="Marton T."/>
            <person name="Kruger M."/>
            <person name="Pelin A."/>
            <person name="Brachmann A."/>
            <person name="Corradi N."/>
        </authorList>
    </citation>
    <scope>NUCLEOTIDE SEQUENCE [LARGE SCALE GENOMIC DNA]</scope>
    <source>
        <strain evidence="3 4">A5</strain>
    </source>
</reference>
<dbReference type="VEuPathDB" id="FungiDB:RhiirA1_474039"/>
<feature type="compositionally biased region" description="Basic and acidic residues" evidence="1">
    <location>
        <begin position="101"/>
        <end position="125"/>
    </location>
</feature>
<gene>
    <name evidence="2" type="ORF">CHRIB12_LOCUS21893</name>
    <name evidence="3" type="ORF">RhiirA5_435058</name>
</gene>
<dbReference type="EMBL" id="CAGKOT010000072">
    <property type="protein sequence ID" value="CAB5391298.1"/>
    <property type="molecule type" value="Genomic_DNA"/>
</dbReference>
<reference evidence="3 4" key="2">
    <citation type="submission" date="2017-09" db="EMBL/GenBank/DDBJ databases">
        <title>Extensive intraspecific genome diversity in a model arbuscular mycorrhizal fungus.</title>
        <authorList>
            <person name="Chen E.C."/>
            <person name="Morin E."/>
            <person name="Beaudet D."/>
            <person name="Noel J."/>
            <person name="Ndikumana S."/>
            <person name="Charron P."/>
            <person name="St-Onge C."/>
            <person name="Giorgi J."/>
            <person name="Grigoriev I.V."/>
            <person name="Roux C."/>
            <person name="Martin F.M."/>
            <person name="Corradi N."/>
        </authorList>
    </citation>
    <scope>NUCLEOTIDE SEQUENCE [LARGE SCALE GENOMIC DNA]</scope>
    <source>
        <strain evidence="3 4">A5</strain>
    </source>
</reference>
<dbReference type="Proteomes" id="UP000684084">
    <property type="component" value="Unassembled WGS sequence"/>
</dbReference>
<dbReference type="AlphaFoldDB" id="A0A2N0NNZ9"/>
<evidence type="ECO:0000256" key="1">
    <source>
        <dbReference type="SAM" id="MobiDB-lite"/>
    </source>
</evidence>
<accession>A0A2N0NNZ9</accession>
<evidence type="ECO:0000313" key="3">
    <source>
        <dbReference type="EMBL" id="PKB96301.1"/>
    </source>
</evidence>
<evidence type="ECO:0000313" key="2">
    <source>
        <dbReference type="EMBL" id="CAB5391298.1"/>
    </source>
</evidence>
<protein>
    <submittedName>
        <fullName evidence="3">Uncharacterized protein</fullName>
    </submittedName>
</protein>
<dbReference type="EMBL" id="LLXJ01003985">
    <property type="protein sequence ID" value="PKB96301.1"/>
    <property type="molecule type" value="Genomic_DNA"/>
</dbReference>
<feature type="compositionally biased region" description="Low complexity" evidence="1">
    <location>
        <begin position="33"/>
        <end position="49"/>
    </location>
</feature>
<comment type="caution">
    <text evidence="3">The sequence shown here is derived from an EMBL/GenBank/DDBJ whole genome shotgun (WGS) entry which is preliminary data.</text>
</comment>
<reference evidence="2" key="3">
    <citation type="submission" date="2020-05" db="EMBL/GenBank/DDBJ databases">
        <authorList>
            <person name="Rincon C."/>
            <person name="Sanders R I."/>
            <person name="Robbins C."/>
            <person name="Chaturvedi A."/>
        </authorList>
    </citation>
    <scope>NUCLEOTIDE SEQUENCE</scope>
    <source>
        <strain evidence="2">CHB12</strain>
    </source>
</reference>
<organism evidence="3 4">
    <name type="scientific">Rhizophagus irregularis</name>
    <dbReference type="NCBI Taxonomy" id="588596"/>
    <lineage>
        <taxon>Eukaryota</taxon>
        <taxon>Fungi</taxon>
        <taxon>Fungi incertae sedis</taxon>
        <taxon>Mucoromycota</taxon>
        <taxon>Glomeromycotina</taxon>
        <taxon>Glomeromycetes</taxon>
        <taxon>Glomerales</taxon>
        <taxon>Glomeraceae</taxon>
        <taxon>Rhizophagus</taxon>
    </lineage>
</organism>
<sequence>MQRKVKKRKRQVHVIFHEKLDEKLDGKKLSDATVVSSLPSTSSVSSSTSNRRKQSPEELRGYEEEDEDGVSSSASKKARKEETPTSNVYSELAHQIIPRTDSSESSKMINDEERMVKNDEELPGR</sequence>
<dbReference type="VEuPathDB" id="FungiDB:RhiirFUN_013516"/>
<feature type="region of interest" description="Disordered" evidence="1">
    <location>
        <begin position="26"/>
        <end position="125"/>
    </location>
</feature>
<proteinExistence type="predicted"/>
<evidence type="ECO:0000313" key="4">
    <source>
        <dbReference type="Proteomes" id="UP000232722"/>
    </source>
</evidence>